<reference evidence="1 2" key="1">
    <citation type="submission" date="2024-01" db="EMBL/GenBank/DDBJ databases">
        <title>The genomes of 5 underutilized Papilionoideae crops provide insights into root nodulation and disease resistanc.</title>
        <authorList>
            <person name="Jiang F."/>
        </authorList>
    </citation>
    <scope>NUCLEOTIDE SEQUENCE [LARGE SCALE GENOMIC DNA]</scope>
    <source>
        <strain evidence="1">LVBAO_FW01</strain>
        <tissue evidence="1">Leaves</tissue>
    </source>
</reference>
<comment type="caution">
    <text evidence="1">The sequence shown here is derived from an EMBL/GenBank/DDBJ whole genome shotgun (WGS) entry which is preliminary data.</text>
</comment>
<dbReference type="Proteomes" id="UP001367508">
    <property type="component" value="Unassembled WGS sequence"/>
</dbReference>
<protein>
    <submittedName>
        <fullName evidence="1">Uncharacterized protein</fullName>
    </submittedName>
</protein>
<sequence>MSKVNGATQAGVLKVVLHHVNGCLREKISSPENRGWNEISEPSSTSDIDMELCEPLMLVFRGGSSNSS</sequence>
<evidence type="ECO:0000313" key="1">
    <source>
        <dbReference type="EMBL" id="KAK7308119.1"/>
    </source>
</evidence>
<evidence type="ECO:0000313" key="2">
    <source>
        <dbReference type="Proteomes" id="UP001367508"/>
    </source>
</evidence>
<accession>A0AAN9PS20</accession>
<organism evidence="1 2">
    <name type="scientific">Canavalia gladiata</name>
    <name type="common">Sword bean</name>
    <name type="synonym">Dolichos gladiatus</name>
    <dbReference type="NCBI Taxonomy" id="3824"/>
    <lineage>
        <taxon>Eukaryota</taxon>
        <taxon>Viridiplantae</taxon>
        <taxon>Streptophyta</taxon>
        <taxon>Embryophyta</taxon>
        <taxon>Tracheophyta</taxon>
        <taxon>Spermatophyta</taxon>
        <taxon>Magnoliopsida</taxon>
        <taxon>eudicotyledons</taxon>
        <taxon>Gunneridae</taxon>
        <taxon>Pentapetalae</taxon>
        <taxon>rosids</taxon>
        <taxon>fabids</taxon>
        <taxon>Fabales</taxon>
        <taxon>Fabaceae</taxon>
        <taxon>Papilionoideae</taxon>
        <taxon>50 kb inversion clade</taxon>
        <taxon>NPAAA clade</taxon>
        <taxon>indigoferoid/millettioid clade</taxon>
        <taxon>Phaseoleae</taxon>
        <taxon>Canavalia</taxon>
    </lineage>
</organism>
<dbReference type="EMBL" id="JAYMYQ010000010">
    <property type="protein sequence ID" value="KAK7308119.1"/>
    <property type="molecule type" value="Genomic_DNA"/>
</dbReference>
<gene>
    <name evidence="1" type="ORF">VNO77_41716</name>
</gene>
<name>A0AAN9PS20_CANGL</name>
<dbReference type="AlphaFoldDB" id="A0AAN9PS20"/>
<proteinExistence type="predicted"/>
<keyword evidence="2" id="KW-1185">Reference proteome</keyword>